<organism evidence="1 2">
    <name type="scientific">Marmota marmota marmota</name>
    <name type="common">Alpine marmot</name>
    <dbReference type="NCBI Taxonomy" id="9994"/>
    <lineage>
        <taxon>Eukaryota</taxon>
        <taxon>Metazoa</taxon>
        <taxon>Chordata</taxon>
        <taxon>Craniata</taxon>
        <taxon>Vertebrata</taxon>
        <taxon>Euteleostomi</taxon>
        <taxon>Mammalia</taxon>
        <taxon>Eutheria</taxon>
        <taxon>Euarchontoglires</taxon>
        <taxon>Glires</taxon>
        <taxon>Rodentia</taxon>
        <taxon>Sciuromorpha</taxon>
        <taxon>Sciuridae</taxon>
        <taxon>Xerinae</taxon>
        <taxon>Marmotini</taxon>
        <taxon>Marmota</taxon>
    </lineage>
</organism>
<reference evidence="1" key="2">
    <citation type="submission" date="2025-09" db="UniProtKB">
        <authorList>
            <consortium name="Ensembl"/>
        </authorList>
    </citation>
    <scope>IDENTIFICATION</scope>
</reference>
<dbReference type="Ensembl" id="ENSMMMT00000024502.1">
    <property type="protein sequence ID" value="ENSMMMP00000021589.1"/>
    <property type="gene ID" value="ENSMMMG00000019010.1"/>
</dbReference>
<evidence type="ECO:0000313" key="1">
    <source>
        <dbReference type="Ensembl" id="ENSMMMP00000021589.1"/>
    </source>
</evidence>
<keyword evidence="2" id="KW-1185">Reference proteome</keyword>
<proteinExistence type="predicted"/>
<evidence type="ECO:0000313" key="2">
    <source>
        <dbReference type="Proteomes" id="UP000694407"/>
    </source>
</evidence>
<dbReference type="AlphaFoldDB" id="A0A8C6A047"/>
<dbReference type="Proteomes" id="UP000694407">
    <property type="component" value="Unplaced"/>
</dbReference>
<accession>A0A8C6A047</accession>
<protein>
    <submittedName>
        <fullName evidence="1">Uncharacterized protein</fullName>
    </submittedName>
</protein>
<name>A0A8C6A047_MARMA</name>
<sequence>MRTCLIGPADLRLAILLPRPPKKLGLQMCATVPSLRAPIFNHLRPTDSK</sequence>
<reference evidence="1" key="1">
    <citation type="submission" date="2025-08" db="UniProtKB">
        <authorList>
            <consortium name="Ensembl"/>
        </authorList>
    </citation>
    <scope>IDENTIFICATION</scope>
</reference>